<accession>A0ABD5VZ19</accession>
<organism evidence="7 8">
    <name type="scientific">Halovenus salina</name>
    <dbReference type="NCBI Taxonomy" id="1510225"/>
    <lineage>
        <taxon>Archaea</taxon>
        <taxon>Methanobacteriati</taxon>
        <taxon>Methanobacteriota</taxon>
        <taxon>Stenosarchaea group</taxon>
        <taxon>Halobacteria</taxon>
        <taxon>Halobacteriales</taxon>
        <taxon>Haloarculaceae</taxon>
        <taxon>Halovenus</taxon>
    </lineage>
</organism>
<evidence type="ECO:0000256" key="2">
    <source>
        <dbReference type="ARBA" id="ARBA00022692"/>
    </source>
</evidence>
<dbReference type="InterPro" id="IPR019533">
    <property type="entry name" value="Peptidase_S26"/>
</dbReference>
<feature type="region of interest" description="Disordered" evidence="5">
    <location>
        <begin position="1"/>
        <end position="71"/>
    </location>
</feature>
<dbReference type="Proteomes" id="UP001596445">
    <property type="component" value="Unassembled WGS sequence"/>
</dbReference>
<evidence type="ECO:0000256" key="6">
    <source>
        <dbReference type="SAM" id="Phobius"/>
    </source>
</evidence>
<dbReference type="EMBL" id="JBHSZI010000001">
    <property type="protein sequence ID" value="MFC7058416.1"/>
    <property type="molecule type" value="Genomic_DNA"/>
</dbReference>
<evidence type="ECO:0000256" key="1">
    <source>
        <dbReference type="ARBA" id="ARBA00004370"/>
    </source>
</evidence>
<proteinExistence type="predicted"/>
<evidence type="ECO:0000256" key="4">
    <source>
        <dbReference type="ARBA" id="ARBA00023136"/>
    </source>
</evidence>
<dbReference type="CDD" id="cd06530">
    <property type="entry name" value="S26_SPase_I"/>
    <property type="match status" value="1"/>
</dbReference>
<evidence type="ECO:0000313" key="8">
    <source>
        <dbReference type="Proteomes" id="UP001596445"/>
    </source>
</evidence>
<comment type="caution">
    <text evidence="7">The sequence shown here is derived from an EMBL/GenBank/DDBJ whole genome shotgun (WGS) entry which is preliminary data.</text>
</comment>
<keyword evidence="3 6" id="KW-1133">Transmembrane helix</keyword>
<evidence type="ECO:0000256" key="5">
    <source>
        <dbReference type="SAM" id="MobiDB-lite"/>
    </source>
</evidence>
<evidence type="ECO:0000313" key="7">
    <source>
        <dbReference type="EMBL" id="MFC7058416.1"/>
    </source>
</evidence>
<sequence length="261" mass="27843">MTAPGDEDADRDSTDISGREPGPAETTPGDAGSESVRSAVHAEGYQANEPSRPPAVGRGGTTRPEPAEEGSGEWAQFVQDIVTSVVAVLLLGAYLFAISGVWPPMVAIESGSMEPNMEVNDLVILMETERFQPAEAHGDTGVVTAAVGNETGYGNYGGDGDVIVFNPNGNEGTTPIIHRAMFWVEEDENWCKQANSAYIGSLDADDEECVAANDGFITKGDNNARYDQASLRATRPVKPEWIVGTAEARVPGLGWFRLHFQ</sequence>
<dbReference type="GO" id="GO:0016020">
    <property type="term" value="C:membrane"/>
    <property type="evidence" value="ECO:0007669"/>
    <property type="project" value="UniProtKB-SubCell"/>
</dbReference>
<dbReference type="PANTHER" id="PTHR10806">
    <property type="entry name" value="SIGNAL PEPTIDASE COMPLEX CATALYTIC SUBUNIT SEC11"/>
    <property type="match status" value="1"/>
</dbReference>
<dbReference type="GeneID" id="76630405"/>
<feature type="compositionally biased region" description="Acidic residues" evidence="5">
    <location>
        <begin position="1"/>
        <end position="10"/>
    </location>
</feature>
<protein>
    <submittedName>
        <fullName evidence="7">S26 family signal peptidase</fullName>
    </submittedName>
</protein>
<keyword evidence="4 6" id="KW-0472">Membrane</keyword>
<evidence type="ECO:0000256" key="3">
    <source>
        <dbReference type="ARBA" id="ARBA00022989"/>
    </source>
</evidence>
<dbReference type="InterPro" id="IPR036286">
    <property type="entry name" value="LexA/Signal_pep-like_sf"/>
</dbReference>
<gene>
    <name evidence="7" type="ORF">ACFQQG_09795</name>
</gene>
<keyword evidence="2 6" id="KW-0812">Transmembrane</keyword>
<comment type="subcellular location">
    <subcellularLocation>
        <location evidence="1">Membrane</location>
    </subcellularLocation>
</comment>
<dbReference type="InterPro" id="IPR001733">
    <property type="entry name" value="Peptidase_S26B"/>
</dbReference>
<name>A0ABD5VZ19_9EURY</name>
<feature type="transmembrane region" description="Helical" evidence="6">
    <location>
        <begin position="81"/>
        <end position="102"/>
    </location>
</feature>
<keyword evidence="8" id="KW-1185">Reference proteome</keyword>
<dbReference type="PANTHER" id="PTHR10806:SF6">
    <property type="entry name" value="SIGNAL PEPTIDASE COMPLEX CATALYTIC SUBUNIT SEC11"/>
    <property type="match status" value="1"/>
</dbReference>
<reference evidence="7 8" key="1">
    <citation type="journal article" date="2019" name="Int. J. Syst. Evol. Microbiol.">
        <title>The Global Catalogue of Microorganisms (GCM) 10K type strain sequencing project: providing services to taxonomists for standard genome sequencing and annotation.</title>
        <authorList>
            <consortium name="The Broad Institute Genomics Platform"/>
            <consortium name="The Broad Institute Genome Sequencing Center for Infectious Disease"/>
            <person name="Wu L."/>
            <person name="Ma J."/>
        </authorList>
    </citation>
    <scope>NUCLEOTIDE SEQUENCE [LARGE SCALE GENOMIC DNA]</scope>
    <source>
        <strain evidence="7 8">JCM 30072</strain>
    </source>
</reference>
<dbReference type="RefSeq" id="WP_267161111.1">
    <property type="nucleotide sequence ID" value="NZ_CP112972.1"/>
</dbReference>
<dbReference type="SUPFAM" id="SSF51306">
    <property type="entry name" value="LexA/Signal peptidase"/>
    <property type="match status" value="1"/>
</dbReference>
<dbReference type="AlphaFoldDB" id="A0ABD5VZ19"/>